<comment type="caution">
    <text evidence="3">The sequence shown here is derived from an EMBL/GenBank/DDBJ whole genome shotgun (WGS) entry which is preliminary data.</text>
</comment>
<comment type="similarity">
    <text evidence="1 2">Belongs to the DegT/DnrJ/EryC1 family.</text>
</comment>
<dbReference type="EC" id="2.6.1.92" evidence="3"/>
<dbReference type="Gene3D" id="3.40.640.10">
    <property type="entry name" value="Type I PLP-dependent aspartate aminotransferase-like (Major domain)"/>
    <property type="match status" value="1"/>
</dbReference>
<dbReference type="InterPro" id="IPR015424">
    <property type="entry name" value="PyrdxlP-dep_Trfase"/>
</dbReference>
<gene>
    <name evidence="3" type="primary">pseC</name>
    <name evidence="3" type="ORF">LZ012_17950</name>
</gene>
<keyword evidence="4" id="KW-1185">Reference proteome</keyword>
<dbReference type="CDD" id="cd00616">
    <property type="entry name" value="AHBA_syn"/>
    <property type="match status" value="1"/>
</dbReference>
<proteinExistence type="inferred from homology"/>
<dbReference type="EMBL" id="JAKLTN010000005">
    <property type="protein sequence ID" value="MCG2578882.1"/>
    <property type="molecule type" value="Genomic_DNA"/>
</dbReference>
<organism evidence="3 4">
    <name type="scientific">Dechloromonas hankyongensis</name>
    <dbReference type="NCBI Taxonomy" id="2908002"/>
    <lineage>
        <taxon>Bacteria</taxon>
        <taxon>Pseudomonadati</taxon>
        <taxon>Pseudomonadota</taxon>
        <taxon>Betaproteobacteria</taxon>
        <taxon>Rhodocyclales</taxon>
        <taxon>Azonexaceae</taxon>
        <taxon>Dechloromonas</taxon>
    </lineage>
</organism>
<dbReference type="Pfam" id="PF01041">
    <property type="entry name" value="DegT_DnrJ_EryC1"/>
    <property type="match status" value="1"/>
</dbReference>
<dbReference type="Proteomes" id="UP001165384">
    <property type="component" value="Unassembled WGS sequence"/>
</dbReference>
<keyword evidence="3" id="KW-0808">Transferase</keyword>
<name>A0ABS9K6T4_9RHOO</name>
<dbReference type="InterPro" id="IPR020026">
    <property type="entry name" value="PseC"/>
</dbReference>
<evidence type="ECO:0000313" key="3">
    <source>
        <dbReference type="EMBL" id="MCG2578882.1"/>
    </source>
</evidence>
<dbReference type="Gene3D" id="3.90.1150.10">
    <property type="entry name" value="Aspartate Aminotransferase, domain 1"/>
    <property type="match status" value="1"/>
</dbReference>
<keyword evidence="3" id="KW-0032">Aminotransferase</keyword>
<dbReference type="RefSeq" id="WP_275712281.1">
    <property type="nucleotide sequence ID" value="NZ_JAKLTN010000005.1"/>
</dbReference>
<evidence type="ECO:0000313" key="4">
    <source>
        <dbReference type="Proteomes" id="UP001165384"/>
    </source>
</evidence>
<keyword evidence="2" id="KW-0663">Pyridoxal phosphate</keyword>
<protein>
    <submittedName>
        <fullName evidence="3">UDP-4-amino-4, 6-dideoxy-N-acetyl-beta-L-altrosamine transaminase</fullName>
        <ecNumber evidence="3">2.6.1.92</ecNumber>
    </submittedName>
</protein>
<evidence type="ECO:0000256" key="1">
    <source>
        <dbReference type="ARBA" id="ARBA00037999"/>
    </source>
</evidence>
<dbReference type="InterPro" id="IPR000653">
    <property type="entry name" value="DegT/StrS_aminotransferase"/>
</dbReference>
<dbReference type="NCBIfam" id="TIGR03588">
    <property type="entry name" value="PseC"/>
    <property type="match status" value="1"/>
</dbReference>
<sequence>MIPYGRQSLNAADIDAVVAALQSDWLTQGPAVPAFESAMATRCGANHAIAMCNATAALHIACLALEVGPGDRVWTSPNTFLASANCARYCGATVDFVDIDPQTLNMSVEALASKLARAKTANQLPKVIIPVHFSGQPCDMEAIGELARQYGCRVIEDAAHAVGATYQNAPTGNCAYSDITIFSFHPVKIITTGEGGMALTNDPELAQRMSRLRSHGIVREPAELENESDGPWYYEQIDLGYNYRMTDLQAALGSSQLQRLDLFLNARHALATRYDTLLADLPVTLPKRLPHRQSAWHLYPVQVAPESRRTVFETMRAAGIGVQVHYIPVHLQPYYRDQGFRPGDYPHAEAYYRGAFSLPLYPSLTAGEQDRVVTALSNALA</sequence>
<reference evidence="3" key="1">
    <citation type="submission" date="2022-01" db="EMBL/GenBank/DDBJ databases">
        <authorList>
            <person name="Jo J.-H."/>
            <person name="Im W.-T."/>
        </authorList>
    </citation>
    <scope>NUCLEOTIDE SEQUENCE</scope>
    <source>
        <strain evidence="3">XY25</strain>
    </source>
</reference>
<dbReference type="PANTHER" id="PTHR30244:SF34">
    <property type="entry name" value="DTDP-4-AMINO-4,6-DIDEOXYGALACTOSE TRANSAMINASE"/>
    <property type="match status" value="1"/>
</dbReference>
<dbReference type="InterPro" id="IPR015422">
    <property type="entry name" value="PyrdxlP-dep_Trfase_small"/>
</dbReference>
<dbReference type="PANTHER" id="PTHR30244">
    <property type="entry name" value="TRANSAMINASE"/>
    <property type="match status" value="1"/>
</dbReference>
<dbReference type="SUPFAM" id="SSF53383">
    <property type="entry name" value="PLP-dependent transferases"/>
    <property type="match status" value="1"/>
</dbReference>
<dbReference type="PIRSF" id="PIRSF000390">
    <property type="entry name" value="PLP_StrS"/>
    <property type="match status" value="1"/>
</dbReference>
<dbReference type="GO" id="GO:0008483">
    <property type="term" value="F:transaminase activity"/>
    <property type="evidence" value="ECO:0007669"/>
    <property type="project" value="UniProtKB-KW"/>
</dbReference>
<dbReference type="InterPro" id="IPR015421">
    <property type="entry name" value="PyrdxlP-dep_Trfase_major"/>
</dbReference>
<evidence type="ECO:0000256" key="2">
    <source>
        <dbReference type="RuleBase" id="RU004508"/>
    </source>
</evidence>
<accession>A0ABS9K6T4</accession>